<accession>A0ABQ8K959</accession>
<dbReference type="EC" id="3.4.11.18" evidence="6"/>
<dbReference type="RefSeq" id="XP_047776551.1">
    <property type="nucleotide sequence ID" value="XM_047920854.1"/>
</dbReference>
<dbReference type="PANTHER" id="PTHR43330:SF8">
    <property type="entry name" value="METHIONINE AMINOPEPTIDASE 1D, MITOCHONDRIAL"/>
    <property type="match status" value="1"/>
</dbReference>
<feature type="binding site" evidence="5">
    <location>
        <position position="207"/>
    </location>
    <ligand>
        <name>a divalent metal cation</name>
        <dbReference type="ChEBI" id="CHEBI:60240"/>
        <label>1</label>
    </ligand>
</feature>
<dbReference type="PROSITE" id="PS00680">
    <property type="entry name" value="MAP_1"/>
    <property type="match status" value="1"/>
</dbReference>
<keyword evidence="2 5" id="KW-0645">Protease</keyword>
<evidence type="ECO:0000256" key="4">
    <source>
        <dbReference type="ARBA" id="ARBA00022801"/>
    </source>
</evidence>
<feature type="binding site" evidence="5">
    <location>
        <position position="302"/>
    </location>
    <ligand>
        <name>a divalent metal cation</name>
        <dbReference type="ChEBI" id="CHEBI:60240"/>
        <label>2</label>
        <note>catalytic</note>
    </ligand>
</feature>
<dbReference type="NCBIfam" id="TIGR00500">
    <property type="entry name" value="met_pdase_I"/>
    <property type="match status" value="1"/>
</dbReference>
<organism evidence="9 10">
    <name type="scientific">Rhodofomes roseus</name>
    <dbReference type="NCBI Taxonomy" id="34475"/>
    <lineage>
        <taxon>Eukaryota</taxon>
        <taxon>Fungi</taxon>
        <taxon>Dikarya</taxon>
        <taxon>Basidiomycota</taxon>
        <taxon>Agaricomycotina</taxon>
        <taxon>Agaricomycetes</taxon>
        <taxon>Polyporales</taxon>
        <taxon>Rhodofomes</taxon>
    </lineage>
</organism>
<feature type="binding site" evidence="5">
    <location>
        <position position="277"/>
    </location>
    <ligand>
        <name>substrate</name>
    </ligand>
</feature>
<evidence type="ECO:0000256" key="3">
    <source>
        <dbReference type="ARBA" id="ARBA00022723"/>
    </source>
</evidence>
<feature type="compositionally biased region" description="Low complexity" evidence="7">
    <location>
        <begin position="12"/>
        <end position="25"/>
    </location>
</feature>
<evidence type="ECO:0000256" key="5">
    <source>
        <dbReference type="HAMAP-Rule" id="MF_03174"/>
    </source>
</evidence>
<reference evidence="9 10" key="1">
    <citation type="journal article" date="2021" name="Environ. Microbiol.">
        <title>Gene family expansions and transcriptome signatures uncover fungal adaptations to wood decay.</title>
        <authorList>
            <person name="Hage H."/>
            <person name="Miyauchi S."/>
            <person name="Viragh M."/>
            <person name="Drula E."/>
            <person name="Min B."/>
            <person name="Chaduli D."/>
            <person name="Navarro D."/>
            <person name="Favel A."/>
            <person name="Norest M."/>
            <person name="Lesage-Meessen L."/>
            <person name="Balint B."/>
            <person name="Merenyi Z."/>
            <person name="de Eugenio L."/>
            <person name="Morin E."/>
            <person name="Martinez A.T."/>
            <person name="Baldrian P."/>
            <person name="Stursova M."/>
            <person name="Martinez M.J."/>
            <person name="Novotny C."/>
            <person name="Magnuson J.K."/>
            <person name="Spatafora J.W."/>
            <person name="Maurice S."/>
            <person name="Pangilinan J."/>
            <person name="Andreopoulos W."/>
            <person name="LaButti K."/>
            <person name="Hundley H."/>
            <person name="Na H."/>
            <person name="Kuo A."/>
            <person name="Barry K."/>
            <person name="Lipzen A."/>
            <person name="Henrissat B."/>
            <person name="Riley R."/>
            <person name="Ahrendt S."/>
            <person name="Nagy L.G."/>
            <person name="Grigoriev I.V."/>
            <person name="Martin F."/>
            <person name="Rosso M.N."/>
        </authorList>
    </citation>
    <scope>NUCLEOTIDE SEQUENCE [LARGE SCALE GENOMIC DNA]</scope>
    <source>
        <strain evidence="9 10">CIRM-BRFM 1785</strain>
    </source>
</reference>
<dbReference type="Pfam" id="PF00557">
    <property type="entry name" value="Peptidase_M24"/>
    <property type="match status" value="1"/>
</dbReference>
<evidence type="ECO:0000256" key="2">
    <source>
        <dbReference type="ARBA" id="ARBA00022670"/>
    </source>
</evidence>
<evidence type="ECO:0000313" key="10">
    <source>
        <dbReference type="Proteomes" id="UP000814176"/>
    </source>
</evidence>
<dbReference type="InterPro" id="IPR036005">
    <property type="entry name" value="Creatinase/aminopeptidase-like"/>
</dbReference>
<dbReference type="InterPro" id="IPR002467">
    <property type="entry name" value="Pept_M24A_MAP1"/>
</dbReference>
<comment type="cofactor">
    <cofactor evidence="5">
        <name>Co(2+)</name>
        <dbReference type="ChEBI" id="CHEBI:48828"/>
    </cofactor>
    <cofactor evidence="5">
        <name>Zn(2+)</name>
        <dbReference type="ChEBI" id="CHEBI:29105"/>
    </cofactor>
    <cofactor evidence="5">
        <name>Mn(2+)</name>
        <dbReference type="ChEBI" id="CHEBI:29035"/>
    </cofactor>
    <cofactor evidence="5">
        <name>Fe(2+)</name>
        <dbReference type="ChEBI" id="CHEBI:29033"/>
    </cofactor>
    <text evidence="5">Binds 2 divalent metal cations per subunit. Has a high-affinity and a low affinity metal-binding site. The true nature of the physiological cofactor is under debate. The enzyme is active with cobalt, zinc, manganese or divalent iron ions. Most likely, methionine aminopeptidases function as mononuclear Fe(2+)-metalloproteases under physiological conditions, and the catalytically relevant metal-binding site has been assigned to the histidine-containing high-affinity site.</text>
</comment>
<dbReference type="GO" id="GO:0004177">
    <property type="term" value="F:aminopeptidase activity"/>
    <property type="evidence" value="ECO:0007669"/>
    <property type="project" value="UniProtKB-KW"/>
</dbReference>
<dbReference type="GeneID" id="72001586"/>
<keyword evidence="4 5" id="KW-0378">Hydrolase</keyword>
<keyword evidence="3 5" id="KW-0479">Metal-binding</keyword>
<feature type="domain" description="Peptidase M24" evidence="8">
    <location>
        <begin position="114"/>
        <end position="341"/>
    </location>
</feature>
<evidence type="ECO:0000256" key="1">
    <source>
        <dbReference type="ARBA" id="ARBA00022438"/>
    </source>
</evidence>
<dbReference type="PRINTS" id="PR00599">
    <property type="entry name" value="MAPEPTIDASE"/>
</dbReference>
<evidence type="ECO:0000256" key="6">
    <source>
        <dbReference type="RuleBase" id="RU003653"/>
    </source>
</evidence>
<sequence length="349" mass="38270">MRLPSLQHLARTSRPSRTSSRLRPTGNPPNTALSRPALRPYTSAPAEDTDGEEDYDFGAFGVILPEEPYVWGVSHITPRAVPAHIARPPYARGEGVRLVLEDRPTQLGGADERRLREAARLARDVLRFAGSLVEVGVTTDSIDGQLHDYVLSHSAYPSPLLYRGFPRSCCTSINNVVTHGIPDQRPLQDGDIVNIDITVYKHGFHGDTSRTFLVGDVDEKGRELVKITEDALEAAIGVCAPGQPLNLIGKTIHELLRGTKYSVSTQFTGHGIGEDFHKSPWILHHLNDNPGVMRPGHCFTIEPCIVQGSNPRAWIFPDGWTASTENCARSAQAEHMVLITESGADVLTR</sequence>
<dbReference type="Gene3D" id="3.90.230.10">
    <property type="entry name" value="Creatinase/methionine aminopeptidase superfamily"/>
    <property type="match status" value="1"/>
</dbReference>
<dbReference type="InterPro" id="IPR001714">
    <property type="entry name" value="Pept_M24_MAP"/>
</dbReference>
<comment type="similarity">
    <text evidence="5">Belongs to the peptidase M24A family. Methionine aminopeptidase type 1 subfamily.</text>
</comment>
<comment type="caution">
    <text evidence="9">The sequence shown here is derived from an EMBL/GenBank/DDBJ whole genome shotgun (WGS) entry which is preliminary data.</text>
</comment>
<keyword evidence="1 5" id="KW-0031">Aminopeptidase</keyword>
<feature type="region of interest" description="Disordered" evidence="7">
    <location>
        <begin position="1"/>
        <end position="52"/>
    </location>
</feature>
<dbReference type="EMBL" id="JADCUA010000017">
    <property type="protein sequence ID" value="KAH9833835.1"/>
    <property type="molecule type" value="Genomic_DNA"/>
</dbReference>
<feature type="binding site" evidence="5">
    <location>
        <position position="270"/>
    </location>
    <ligand>
        <name>a divalent metal cation</name>
        <dbReference type="ChEBI" id="CHEBI:60240"/>
        <label>2</label>
        <note>catalytic</note>
    </ligand>
</feature>
<dbReference type="InterPro" id="IPR000994">
    <property type="entry name" value="Pept_M24"/>
</dbReference>
<evidence type="ECO:0000313" key="9">
    <source>
        <dbReference type="EMBL" id="KAH9833835.1"/>
    </source>
</evidence>
<feature type="binding site" evidence="5">
    <location>
        <position position="179"/>
    </location>
    <ligand>
        <name>substrate</name>
    </ligand>
</feature>
<dbReference type="SUPFAM" id="SSF55920">
    <property type="entry name" value="Creatinase/aminopeptidase"/>
    <property type="match status" value="1"/>
</dbReference>
<comment type="catalytic activity">
    <reaction evidence="5 6">
        <text>Release of N-terminal amino acids, preferentially methionine, from peptides and arylamides.</text>
        <dbReference type="EC" id="3.4.11.18"/>
    </reaction>
</comment>
<feature type="binding site" evidence="5">
    <location>
        <position position="334"/>
    </location>
    <ligand>
        <name>a divalent metal cation</name>
        <dbReference type="ChEBI" id="CHEBI:60240"/>
        <label>2</label>
        <note>catalytic</note>
    </ligand>
</feature>
<evidence type="ECO:0000259" key="8">
    <source>
        <dbReference type="Pfam" id="PF00557"/>
    </source>
</evidence>
<name>A0ABQ8K959_9APHY</name>
<protein>
    <recommendedName>
        <fullName evidence="6">Methionine aminopeptidase</fullName>
        <ecNumber evidence="6">3.4.11.18</ecNumber>
    </recommendedName>
</protein>
<dbReference type="PANTHER" id="PTHR43330">
    <property type="entry name" value="METHIONINE AMINOPEPTIDASE"/>
    <property type="match status" value="1"/>
</dbReference>
<feature type="binding site" evidence="5">
    <location>
        <position position="334"/>
    </location>
    <ligand>
        <name>a divalent metal cation</name>
        <dbReference type="ChEBI" id="CHEBI:60240"/>
        <label>1</label>
    </ligand>
</feature>
<dbReference type="Proteomes" id="UP000814176">
    <property type="component" value="Unassembled WGS sequence"/>
</dbReference>
<dbReference type="HAMAP" id="MF_01974">
    <property type="entry name" value="MetAP_1"/>
    <property type="match status" value="1"/>
</dbReference>
<gene>
    <name evidence="9" type="ORF">C8Q71DRAFT_712401</name>
</gene>
<comment type="function">
    <text evidence="6">Cotranslationally removes the N-terminal methionine from nascent proteins. The N-terminal methionine is often cleaved when the second residue in the primary sequence is small and uncharged (Met-Ala-, Cys, Gly, Pro, Ser, Thr, or Val).</text>
</comment>
<keyword evidence="10" id="KW-1185">Reference proteome</keyword>
<feature type="binding site" evidence="5">
    <location>
        <position position="207"/>
    </location>
    <ligand>
        <name>a divalent metal cation</name>
        <dbReference type="ChEBI" id="CHEBI:60240"/>
        <label>2</label>
        <note>catalytic</note>
    </ligand>
</feature>
<feature type="binding site" evidence="5">
    <location>
        <position position="196"/>
    </location>
    <ligand>
        <name>a divalent metal cation</name>
        <dbReference type="ChEBI" id="CHEBI:60240"/>
        <label>1</label>
    </ligand>
</feature>
<dbReference type="CDD" id="cd01086">
    <property type="entry name" value="MetAP1"/>
    <property type="match status" value="1"/>
</dbReference>
<proteinExistence type="inferred from homology"/>
<evidence type="ECO:0000256" key="7">
    <source>
        <dbReference type="SAM" id="MobiDB-lite"/>
    </source>
</evidence>